<sequence>MKNLSFVLIAVLCLTGCTQKELTTEEAIQFLQKDGPYPRAAGHYIFCRDRAHAKKVLDKGLEQQGLVIVNRKLNIKEVLAKKPYIEFTEKAKPYFLSVSDGDRSDKIQQVRLADQE</sequence>
<evidence type="ECO:0000313" key="2">
    <source>
        <dbReference type="Proteomes" id="UP000320643"/>
    </source>
</evidence>
<name>A0A552US86_9FLAO</name>
<reference evidence="1 2" key="1">
    <citation type="submission" date="2019-07" db="EMBL/GenBank/DDBJ databases">
        <title>Flavobacterium sp. nov., isolated from glacier ice.</title>
        <authorList>
            <person name="Liu Q."/>
            <person name="Xin Y.-H."/>
        </authorList>
    </citation>
    <scope>NUCLEOTIDE SEQUENCE [LARGE SCALE GENOMIC DNA]</scope>
    <source>
        <strain evidence="1 2">ZT4R6</strain>
    </source>
</reference>
<organism evidence="1 2">
    <name type="scientific">Flavobacterium zepuense</name>
    <dbReference type="NCBI Taxonomy" id="2593302"/>
    <lineage>
        <taxon>Bacteria</taxon>
        <taxon>Pseudomonadati</taxon>
        <taxon>Bacteroidota</taxon>
        <taxon>Flavobacteriia</taxon>
        <taxon>Flavobacteriales</taxon>
        <taxon>Flavobacteriaceae</taxon>
        <taxon>Flavobacterium</taxon>
    </lineage>
</organism>
<evidence type="ECO:0000313" key="1">
    <source>
        <dbReference type="EMBL" id="TRW21089.1"/>
    </source>
</evidence>
<accession>A0A552US86</accession>
<proteinExistence type="predicted"/>
<dbReference type="Proteomes" id="UP000320643">
    <property type="component" value="Unassembled WGS sequence"/>
</dbReference>
<dbReference type="OrthoDB" id="1341964at2"/>
<gene>
    <name evidence="1" type="ORF">FMM05_20590</name>
</gene>
<dbReference type="AlphaFoldDB" id="A0A552US86"/>
<keyword evidence="2" id="KW-1185">Reference proteome</keyword>
<comment type="caution">
    <text evidence="1">The sequence shown here is derived from an EMBL/GenBank/DDBJ whole genome shotgun (WGS) entry which is preliminary data.</text>
</comment>
<dbReference type="RefSeq" id="WP_143375316.1">
    <property type="nucleotide sequence ID" value="NZ_VJVZ01000022.1"/>
</dbReference>
<dbReference type="EMBL" id="VJVZ01000022">
    <property type="protein sequence ID" value="TRW21089.1"/>
    <property type="molecule type" value="Genomic_DNA"/>
</dbReference>
<protein>
    <submittedName>
        <fullName evidence="1">Uncharacterized protein</fullName>
    </submittedName>
</protein>